<name>A0AAV5CHA3_ELECO</name>
<comment type="subcellular location">
    <subcellularLocation>
        <location evidence="1">Mitochondrion inner membrane</location>
        <topology evidence="1">Peripheral membrane protein</topology>
        <orientation evidence="1">Matrix side</orientation>
    </subcellularLocation>
</comment>
<dbReference type="Proteomes" id="UP001054889">
    <property type="component" value="Unassembled WGS sequence"/>
</dbReference>
<feature type="region of interest" description="Disordered" evidence="10">
    <location>
        <begin position="21"/>
        <end position="101"/>
    </location>
</feature>
<proteinExistence type="inferred from homology"/>
<dbReference type="GO" id="GO:0005743">
    <property type="term" value="C:mitochondrial inner membrane"/>
    <property type="evidence" value="ECO:0007669"/>
    <property type="project" value="UniProtKB-SubCell"/>
</dbReference>
<dbReference type="PANTHER" id="PTHR12868">
    <property type="entry name" value="NADH-UBIQUINONE OXIDOREDUCTASE B22 SUBUNIT"/>
    <property type="match status" value="1"/>
</dbReference>
<evidence type="ECO:0000256" key="7">
    <source>
        <dbReference type="ARBA" id="ARBA00022982"/>
    </source>
</evidence>
<keyword evidence="7" id="KW-0249">Electron transport</keyword>
<evidence type="ECO:0000313" key="11">
    <source>
        <dbReference type="EMBL" id="GJM97452.1"/>
    </source>
</evidence>
<feature type="compositionally biased region" description="Low complexity" evidence="10">
    <location>
        <begin position="73"/>
        <end position="88"/>
    </location>
</feature>
<evidence type="ECO:0000256" key="4">
    <source>
        <dbReference type="ARBA" id="ARBA00022448"/>
    </source>
</evidence>
<reference evidence="11" key="2">
    <citation type="submission" date="2021-12" db="EMBL/GenBank/DDBJ databases">
        <title>Resequencing data analysis of finger millet.</title>
        <authorList>
            <person name="Hatakeyama M."/>
            <person name="Aluri S."/>
            <person name="Balachadran M.T."/>
            <person name="Sivarajan S.R."/>
            <person name="Poveda L."/>
            <person name="Shimizu-Inatsugi R."/>
            <person name="Schlapbach R."/>
            <person name="Sreeman S.M."/>
            <person name="Shimizu K.K."/>
        </authorList>
    </citation>
    <scope>NUCLEOTIDE SEQUENCE</scope>
</reference>
<keyword evidence="5" id="KW-0679">Respiratory chain</keyword>
<evidence type="ECO:0000256" key="10">
    <source>
        <dbReference type="SAM" id="MobiDB-lite"/>
    </source>
</evidence>
<evidence type="ECO:0000313" key="12">
    <source>
        <dbReference type="Proteomes" id="UP001054889"/>
    </source>
</evidence>
<protein>
    <recommendedName>
        <fullName evidence="3">NADH dehydrogenase [ubiquinone] 1 beta subcomplex subunit 9</fullName>
    </recommendedName>
</protein>
<dbReference type="GO" id="GO:0006120">
    <property type="term" value="P:mitochondrial electron transport, NADH to ubiquinone"/>
    <property type="evidence" value="ECO:0007669"/>
    <property type="project" value="InterPro"/>
</dbReference>
<keyword evidence="8" id="KW-0496">Mitochondrion</keyword>
<evidence type="ECO:0000256" key="1">
    <source>
        <dbReference type="ARBA" id="ARBA00004443"/>
    </source>
</evidence>
<evidence type="ECO:0000256" key="2">
    <source>
        <dbReference type="ARBA" id="ARBA00009508"/>
    </source>
</evidence>
<evidence type="ECO:0000256" key="5">
    <source>
        <dbReference type="ARBA" id="ARBA00022660"/>
    </source>
</evidence>
<gene>
    <name evidence="11" type="primary">ga14380</name>
    <name evidence="11" type="ORF">PR202_ga14380</name>
</gene>
<dbReference type="EMBL" id="BQKI01000007">
    <property type="protein sequence ID" value="GJM97452.1"/>
    <property type="molecule type" value="Genomic_DNA"/>
</dbReference>
<dbReference type="PANTHER" id="PTHR12868:SF0">
    <property type="entry name" value="NADH DEHYDROGENASE [UBIQUINONE] 1 BETA SUBCOMPLEX SUBUNIT 9"/>
    <property type="match status" value="1"/>
</dbReference>
<dbReference type="InterPro" id="IPR033034">
    <property type="entry name" value="NDUFB9"/>
</dbReference>
<evidence type="ECO:0000256" key="8">
    <source>
        <dbReference type="ARBA" id="ARBA00023128"/>
    </source>
</evidence>
<keyword evidence="12" id="KW-1185">Reference proteome</keyword>
<evidence type="ECO:0000256" key="9">
    <source>
        <dbReference type="ARBA" id="ARBA00023136"/>
    </source>
</evidence>
<comment type="caution">
    <text evidence="11">The sequence shown here is derived from an EMBL/GenBank/DDBJ whole genome shotgun (WGS) entry which is preliminary data.</text>
</comment>
<evidence type="ECO:0000256" key="3">
    <source>
        <dbReference type="ARBA" id="ARBA00018684"/>
    </source>
</evidence>
<organism evidence="11 12">
    <name type="scientific">Eleusine coracana subsp. coracana</name>
    <dbReference type="NCBI Taxonomy" id="191504"/>
    <lineage>
        <taxon>Eukaryota</taxon>
        <taxon>Viridiplantae</taxon>
        <taxon>Streptophyta</taxon>
        <taxon>Embryophyta</taxon>
        <taxon>Tracheophyta</taxon>
        <taxon>Spermatophyta</taxon>
        <taxon>Magnoliopsida</taxon>
        <taxon>Liliopsida</taxon>
        <taxon>Poales</taxon>
        <taxon>Poaceae</taxon>
        <taxon>PACMAD clade</taxon>
        <taxon>Chloridoideae</taxon>
        <taxon>Cynodonteae</taxon>
        <taxon>Eleusininae</taxon>
        <taxon>Eleusine</taxon>
    </lineage>
</organism>
<keyword evidence="4" id="KW-0813">Transport</keyword>
<reference evidence="11" key="1">
    <citation type="journal article" date="2018" name="DNA Res.">
        <title>Multiple hybrid de novo genome assembly of finger millet, an orphan allotetraploid crop.</title>
        <authorList>
            <person name="Hatakeyama M."/>
            <person name="Aluri S."/>
            <person name="Balachadran M.T."/>
            <person name="Sivarajan S.R."/>
            <person name="Patrignani A."/>
            <person name="Gruter S."/>
            <person name="Poveda L."/>
            <person name="Shimizu-Inatsugi R."/>
            <person name="Baeten J."/>
            <person name="Francoijs K.J."/>
            <person name="Nataraja K.N."/>
            <person name="Reddy Y.A.N."/>
            <person name="Phadnis S."/>
            <person name="Ravikumar R.L."/>
            <person name="Schlapbach R."/>
            <person name="Sreeman S.M."/>
            <person name="Shimizu K.K."/>
        </authorList>
    </citation>
    <scope>NUCLEOTIDE SEQUENCE</scope>
</reference>
<keyword evidence="9" id="KW-0472">Membrane</keyword>
<keyword evidence="6" id="KW-0999">Mitochondrion inner membrane</keyword>
<feature type="compositionally biased region" description="Basic and acidic residues" evidence="10">
    <location>
        <begin position="46"/>
        <end position="60"/>
    </location>
</feature>
<dbReference type="AlphaFoldDB" id="A0AAV5CHA3"/>
<feature type="compositionally biased region" description="Gly residues" evidence="10">
    <location>
        <begin position="61"/>
        <end position="72"/>
    </location>
</feature>
<sequence length="185" mass="19708">MVMGHMGLYTFGIRRTNQPIRAPRFRPSGHPIQSPFPSSTAVTSPPRREKESGGEVHGDDGGLPGAAGGAEGAGAPALPPRAQGHPQLGRPPPPLLPGRELSPLFPTLSISSSLADLISSSSLAQASDLRDKFEANRSVEDPDVIDRLIVDAEAQYSNFQHPDPYIGKFCSENYPSIVYDVIVSV</sequence>
<comment type="similarity">
    <text evidence="2">Belongs to the complex I LYR family.</text>
</comment>
<evidence type="ECO:0000256" key="6">
    <source>
        <dbReference type="ARBA" id="ARBA00022792"/>
    </source>
</evidence>
<accession>A0AAV5CHA3</accession>